<organism evidence="2 3">
    <name type="scientific">Mycobacterium phage Ryadel</name>
    <dbReference type="NCBI Taxonomy" id="2283292"/>
    <lineage>
        <taxon>Viruses</taxon>
        <taxon>Duplodnaviria</taxon>
        <taxon>Heunggongvirae</taxon>
        <taxon>Uroviricota</taxon>
        <taxon>Caudoviricetes</taxon>
        <taxon>Corndogvirus</taxon>
        <taxon>Corndogvirus ryadel</taxon>
    </lineage>
</organism>
<name>A0A345MEY3_9CAUD</name>
<sequence length="50" mass="5499">MPEPSLGEQMRDAWDRNTPVTQLPWRVNMALAGIALGTFAVLAILFVVTT</sequence>
<keyword evidence="1" id="KW-0472">Membrane</keyword>
<evidence type="ECO:0000313" key="3">
    <source>
        <dbReference type="Proteomes" id="UP000259996"/>
    </source>
</evidence>
<feature type="transmembrane region" description="Helical" evidence="1">
    <location>
        <begin position="29"/>
        <end position="48"/>
    </location>
</feature>
<keyword evidence="1" id="KW-1133">Transmembrane helix</keyword>
<keyword evidence="1" id="KW-0812">Transmembrane</keyword>
<gene>
    <name evidence="2" type="primary">9</name>
    <name evidence="2" type="ORF">SEA_RYADEL_9</name>
</gene>
<accession>A0A345MEY3</accession>
<reference evidence="2 3" key="1">
    <citation type="submission" date="2018-07" db="EMBL/GenBank/DDBJ databases">
        <authorList>
            <person name="Miller T.W."/>
            <person name="Bachhofer D.L."/>
            <person name="Cooper A."/>
            <person name="Doty J.C."/>
            <person name="Katuri J."/>
            <person name="Musgrave J.W."/>
            <person name="Palumbo A.J."/>
            <person name="Spann H.O."/>
            <person name="Edwards J.C."/>
            <person name="Meik J.M."/>
            <person name="Edwards D.C."/>
            <person name="Warner M.H."/>
            <person name="Garlena R.A."/>
            <person name="Russell D.A."/>
            <person name="Pope W.H."/>
            <person name="Jacobs-Sera D."/>
            <person name="Hatfull G.F."/>
        </authorList>
    </citation>
    <scope>NUCLEOTIDE SEQUENCE [LARGE SCALE GENOMIC DNA]</scope>
</reference>
<proteinExistence type="predicted"/>
<evidence type="ECO:0000256" key="1">
    <source>
        <dbReference type="SAM" id="Phobius"/>
    </source>
</evidence>
<dbReference type="RefSeq" id="YP_010097499.1">
    <property type="nucleotide sequence ID" value="NC_055759.1"/>
</dbReference>
<dbReference type="GeneID" id="65115164"/>
<keyword evidence="3" id="KW-1185">Reference proteome</keyword>
<protein>
    <submittedName>
        <fullName evidence="2">Uncharacterized protein</fullName>
    </submittedName>
</protein>
<dbReference type="KEGG" id="vg:65115164"/>
<dbReference type="Proteomes" id="UP000259996">
    <property type="component" value="Segment"/>
</dbReference>
<dbReference type="EMBL" id="MH590592">
    <property type="protein sequence ID" value="AXH69114.1"/>
    <property type="molecule type" value="Genomic_DNA"/>
</dbReference>
<evidence type="ECO:0000313" key="2">
    <source>
        <dbReference type="EMBL" id="AXH69114.1"/>
    </source>
</evidence>